<gene>
    <name evidence="9" type="ORF">AVO45_00075</name>
</gene>
<keyword evidence="3 6" id="KW-0479">Metal-binding</keyword>
<dbReference type="PANTHER" id="PTHR42940">
    <property type="entry name" value="ALCOHOL DEHYDROGENASE 1-RELATED"/>
    <property type="match status" value="1"/>
</dbReference>
<comment type="similarity">
    <text evidence="2 6">Belongs to the zinc-containing alcohol dehydrogenase family.</text>
</comment>
<dbReference type="EMBL" id="LQBQ01000001">
    <property type="protein sequence ID" value="KUJ85439.1"/>
    <property type="molecule type" value="Genomic_DNA"/>
</dbReference>
<protein>
    <submittedName>
        <fullName evidence="9">6-hydroxycyclohex-1-ene-1-carbonyl-CoA dehydrogenase</fullName>
    </submittedName>
</protein>
<dbReference type="InterPro" id="IPR002328">
    <property type="entry name" value="ADH_Zn_CS"/>
</dbReference>
<keyword evidence="4 6" id="KW-0862">Zinc</keyword>
<comment type="caution">
    <text evidence="9">The sequence shown here is derived from an EMBL/GenBank/DDBJ whole genome shotgun (WGS) entry which is preliminary data.</text>
</comment>
<feature type="domain" description="Alcohol dehydrogenase-like C-terminal" evidence="7">
    <location>
        <begin position="180"/>
        <end position="313"/>
    </location>
</feature>
<evidence type="ECO:0000313" key="9">
    <source>
        <dbReference type="EMBL" id="KUJ85439.1"/>
    </source>
</evidence>
<evidence type="ECO:0000313" key="10">
    <source>
        <dbReference type="Proteomes" id="UP000053791"/>
    </source>
</evidence>
<dbReference type="Pfam" id="PF08240">
    <property type="entry name" value="ADH_N"/>
    <property type="match status" value="1"/>
</dbReference>
<evidence type="ECO:0000256" key="3">
    <source>
        <dbReference type="ARBA" id="ARBA00022723"/>
    </source>
</evidence>
<accession>A0A0X3UC56</accession>
<dbReference type="PANTHER" id="PTHR42940:SF8">
    <property type="entry name" value="VACUOLAR PROTEIN SORTING-ASSOCIATED PROTEIN 11"/>
    <property type="match status" value="1"/>
</dbReference>
<organism evidence="9 10">
    <name type="scientific">Ruegeria marisrubri</name>
    <dbReference type="NCBI Taxonomy" id="1685379"/>
    <lineage>
        <taxon>Bacteria</taxon>
        <taxon>Pseudomonadati</taxon>
        <taxon>Pseudomonadota</taxon>
        <taxon>Alphaproteobacteria</taxon>
        <taxon>Rhodobacterales</taxon>
        <taxon>Roseobacteraceae</taxon>
        <taxon>Ruegeria</taxon>
    </lineage>
</organism>
<feature type="domain" description="Alcohol dehydrogenase-like N-terminal" evidence="8">
    <location>
        <begin position="25"/>
        <end position="133"/>
    </location>
</feature>
<dbReference type="InterPro" id="IPR013149">
    <property type="entry name" value="ADH-like_C"/>
</dbReference>
<evidence type="ECO:0000256" key="1">
    <source>
        <dbReference type="ARBA" id="ARBA00001947"/>
    </source>
</evidence>
<evidence type="ECO:0000259" key="8">
    <source>
        <dbReference type="Pfam" id="PF08240"/>
    </source>
</evidence>
<comment type="cofactor">
    <cofactor evidence="1 6">
        <name>Zn(2+)</name>
        <dbReference type="ChEBI" id="CHEBI:29105"/>
    </cofactor>
</comment>
<dbReference type="NCBIfam" id="TIGR03201">
    <property type="entry name" value="dearomat_had"/>
    <property type="match status" value="1"/>
</dbReference>
<dbReference type="CDD" id="cd08254">
    <property type="entry name" value="hydroxyacyl_CoA_DH"/>
    <property type="match status" value="1"/>
</dbReference>
<dbReference type="SUPFAM" id="SSF50129">
    <property type="entry name" value="GroES-like"/>
    <property type="match status" value="1"/>
</dbReference>
<sequence>MPTRWMMVSPGEPLEKVEFELEKPGPGDVVVEVSGCGVCHTDLGYFYDGVRTNHALPLALGHEISGTVVDVGEGAEEWLGQTVIVPAVMPCGECDLCKRGKGTICRAQKMPGNDIQGGFASHINVPARGLCSVDTDRLAAVGLTLADVSVVADALTTPYQAAVQAGISDGDLVIVNGVGGVGGYAVQVAHALGATVVAIDVVPEKLEAVGDYGAALTLNAREHDARSLKKTIAEFAKANGLRSTEWIIMECSGTAAGQATAFSLLNHGATMCVVGFTMDKLEVRLSNLMAFHARLLGNWGCPPELYPGALELVMSGKVKLTPFVEQRPLNDINDVFKAVHEGKMTRRQILVPGL</sequence>
<evidence type="ECO:0000256" key="5">
    <source>
        <dbReference type="ARBA" id="ARBA00023002"/>
    </source>
</evidence>
<evidence type="ECO:0000256" key="2">
    <source>
        <dbReference type="ARBA" id="ARBA00008072"/>
    </source>
</evidence>
<dbReference type="GO" id="GO:0004022">
    <property type="term" value="F:alcohol dehydrogenase (NAD+) activity"/>
    <property type="evidence" value="ECO:0007669"/>
    <property type="project" value="TreeGrafter"/>
</dbReference>
<dbReference type="Proteomes" id="UP000053791">
    <property type="component" value="Unassembled WGS sequence"/>
</dbReference>
<proteinExistence type="inferred from homology"/>
<dbReference type="Gene3D" id="3.40.50.720">
    <property type="entry name" value="NAD(P)-binding Rossmann-like Domain"/>
    <property type="match status" value="1"/>
</dbReference>
<keyword evidence="10" id="KW-1185">Reference proteome</keyword>
<dbReference type="InterPro" id="IPR036291">
    <property type="entry name" value="NAD(P)-bd_dom_sf"/>
</dbReference>
<dbReference type="PROSITE" id="PS00059">
    <property type="entry name" value="ADH_ZINC"/>
    <property type="match status" value="1"/>
</dbReference>
<dbReference type="OrthoDB" id="5295340at2"/>
<dbReference type="InterPro" id="IPR011032">
    <property type="entry name" value="GroES-like_sf"/>
</dbReference>
<evidence type="ECO:0000259" key="7">
    <source>
        <dbReference type="Pfam" id="PF00107"/>
    </source>
</evidence>
<evidence type="ECO:0000256" key="4">
    <source>
        <dbReference type="ARBA" id="ARBA00022833"/>
    </source>
</evidence>
<dbReference type="Gene3D" id="3.90.180.10">
    <property type="entry name" value="Medium-chain alcohol dehydrogenases, catalytic domain"/>
    <property type="match status" value="1"/>
</dbReference>
<dbReference type="InterPro" id="IPR013154">
    <property type="entry name" value="ADH-like_N"/>
</dbReference>
<reference evidence="9 10" key="1">
    <citation type="submission" date="2015-12" db="EMBL/GenBank/DDBJ databases">
        <authorList>
            <person name="Shamseldin A."/>
            <person name="Moawad H."/>
            <person name="Abd El-Rahim W.M."/>
            <person name="Sadowsky M.J."/>
        </authorList>
    </citation>
    <scope>NUCLEOTIDE SEQUENCE [LARGE SCALE GENOMIC DNA]</scope>
    <source>
        <strain evidence="9 10">ZGT118</strain>
    </source>
</reference>
<dbReference type="RefSeq" id="WP_068343099.1">
    <property type="nucleotide sequence ID" value="NZ_LQBQ01000001.1"/>
</dbReference>
<evidence type="ECO:0000256" key="6">
    <source>
        <dbReference type="RuleBase" id="RU361277"/>
    </source>
</evidence>
<dbReference type="GO" id="GO:0008270">
    <property type="term" value="F:zinc ion binding"/>
    <property type="evidence" value="ECO:0007669"/>
    <property type="project" value="InterPro"/>
</dbReference>
<dbReference type="STRING" id="1685379.AVO45_00075"/>
<name>A0A0X3UC56_9RHOB</name>
<dbReference type="Pfam" id="PF00107">
    <property type="entry name" value="ADH_zinc_N"/>
    <property type="match status" value="1"/>
</dbReference>
<keyword evidence="5" id="KW-0560">Oxidoreductase</keyword>
<dbReference type="GO" id="GO:0005737">
    <property type="term" value="C:cytoplasm"/>
    <property type="evidence" value="ECO:0007669"/>
    <property type="project" value="TreeGrafter"/>
</dbReference>
<dbReference type="AlphaFoldDB" id="A0A0X3UC56"/>
<dbReference type="InterPro" id="IPR017614">
    <property type="entry name" value="Dearomat_deydrogenase"/>
</dbReference>
<dbReference type="SUPFAM" id="SSF51735">
    <property type="entry name" value="NAD(P)-binding Rossmann-fold domains"/>
    <property type="match status" value="1"/>
</dbReference>